<dbReference type="Pfam" id="PF04072">
    <property type="entry name" value="LCM"/>
    <property type="match status" value="1"/>
</dbReference>
<dbReference type="SUPFAM" id="SSF53335">
    <property type="entry name" value="S-adenosyl-L-methionine-dependent methyltransferases"/>
    <property type="match status" value="1"/>
</dbReference>
<evidence type="ECO:0000256" key="4">
    <source>
        <dbReference type="RuleBase" id="RU362030"/>
    </source>
</evidence>
<dbReference type="PANTHER" id="PTHR43619:SF2">
    <property type="entry name" value="S-ADENOSYL-L-METHIONINE-DEPENDENT METHYLTRANSFERASES SUPERFAMILY PROTEIN"/>
    <property type="match status" value="1"/>
</dbReference>
<dbReference type="EMBL" id="JAPDDR010000006">
    <property type="protein sequence ID" value="MCW1914480.1"/>
    <property type="molecule type" value="Genomic_DNA"/>
</dbReference>
<keyword evidence="3 5" id="KW-0808">Transferase</keyword>
<evidence type="ECO:0000313" key="6">
    <source>
        <dbReference type="Proteomes" id="UP001165653"/>
    </source>
</evidence>
<comment type="caution">
    <text evidence="5">The sequence shown here is derived from an EMBL/GenBank/DDBJ whole genome shotgun (WGS) entry which is preliminary data.</text>
</comment>
<protein>
    <recommendedName>
        <fullName evidence="4">S-adenosyl-L-methionine-dependent methyltransferase</fullName>
        <ecNumber evidence="4">2.1.1.-</ecNumber>
    </recommendedName>
</protein>
<sequence>MRSDSPSDTATLIARSILLSARDPELAPLLSPGEEEVTRRMLGTRADGGWFAFAEQHPWARRSLMLAERFLLGGIFAHYLARKRWIEGEVRGAIANGIRQVVVLGAGYDSLAVRLHREFPQVVFYEIDHPATQRSKRESVAPATNLHFLAAELSSELPHEVASSCAEFSCGEPSVVIAEGLTMYFHGGRVKELLRSSAKLAGGEGRVIFSFMEAEENGSIAFRGGNPLIGWWLHLRREPFHWGCRRKDLPEFLRTAGLDLQTVANHRDLRAKVLAPRRAALVRLARGESLCLCHPLR</sequence>
<keyword evidence="2 4" id="KW-0489">Methyltransferase</keyword>
<dbReference type="EC" id="2.1.1.-" evidence="4"/>
<dbReference type="RefSeq" id="WP_264514011.1">
    <property type="nucleotide sequence ID" value="NZ_JAPDDR010000006.1"/>
</dbReference>
<reference evidence="5" key="1">
    <citation type="submission" date="2022-10" db="EMBL/GenBank/DDBJ databases">
        <title>Luteolibacter sp. GHJ8, whole genome shotgun sequencing project.</title>
        <authorList>
            <person name="Zhao G."/>
            <person name="Shen L."/>
        </authorList>
    </citation>
    <scope>NUCLEOTIDE SEQUENCE</scope>
    <source>
        <strain evidence="5">GHJ8</strain>
    </source>
</reference>
<dbReference type="InterPro" id="IPR011610">
    <property type="entry name" value="SAM_mthyl_Trfase_ML2640-like"/>
</dbReference>
<gene>
    <name evidence="5" type="ORF">OJ996_12905</name>
</gene>
<evidence type="ECO:0000256" key="1">
    <source>
        <dbReference type="ARBA" id="ARBA00008138"/>
    </source>
</evidence>
<keyword evidence="4" id="KW-0949">S-adenosyl-L-methionine</keyword>
<evidence type="ECO:0000256" key="2">
    <source>
        <dbReference type="ARBA" id="ARBA00022603"/>
    </source>
</evidence>
<dbReference type="InterPro" id="IPR007213">
    <property type="entry name" value="Ppm1/Ppm2/Tcmp"/>
</dbReference>
<evidence type="ECO:0000313" key="5">
    <source>
        <dbReference type="EMBL" id="MCW1914480.1"/>
    </source>
</evidence>
<accession>A0ABT3G5G9</accession>
<dbReference type="InterPro" id="IPR029063">
    <property type="entry name" value="SAM-dependent_MTases_sf"/>
</dbReference>
<keyword evidence="6" id="KW-1185">Reference proteome</keyword>
<dbReference type="GO" id="GO:0032259">
    <property type="term" value="P:methylation"/>
    <property type="evidence" value="ECO:0007669"/>
    <property type="project" value="UniProtKB-KW"/>
</dbReference>
<evidence type="ECO:0000256" key="3">
    <source>
        <dbReference type="ARBA" id="ARBA00022679"/>
    </source>
</evidence>
<name>A0ABT3G5G9_9BACT</name>
<dbReference type="PANTHER" id="PTHR43619">
    <property type="entry name" value="S-ADENOSYL-L-METHIONINE-DEPENDENT METHYLTRANSFERASE YKTD-RELATED"/>
    <property type="match status" value="1"/>
</dbReference>
<dbReference type="NCBIfam" id="TIGR00027">
    <property type="entry name" value="mthyl_TIGR00027"/>
    <property type="match status" value="1"/>
</dbReference>
<dbReference type="Gene3D" id="3.40.50.150">
    <property type="entry name" value="Vaccinia Virus protein VP39"/>
    <property type="match status" value="1"/>
</dbReference>
<organism evidence="5 6">
    <name type="scientific">Luteolibacter rhizosphaerae</name>
    <dbReference type="NCBI Taxonomy" id="2989719"/>
    <lineage>
        <taxon>Bacteria</taxon>
        <taxon>Pseudomonadati</taxon>
        <taxon>Verrucomicrobiota</taxon>
        <taxon>Verrucomicrobiia</taxon>
        <taxon>Verrucomicrobiales</taxon>
        <taxon>Verrucomicrobiaceae</taxon>
        <taxon>Luteolibacter</taxon>
    </lineage>
</organism>
<dbReference type="Proteomes" id="UP001165653">
    <property type="component" value="Unassembled WGS sequence"/>
</dbReference>
<proteinExistence type="inferred from homology"/>
<dbReference type="GO" id="GO:0008168">
    <property type="term" value="F:methyltransferase activity"/>
    <property type="evidence" value="ECO:0007669"/>
    <property type="project" value="UniProtKB-KW"/>
</dbReference>
<comment type="function">
    <text evidence="4">Exhibits S-adenosyl-L-methionine-dependent methyltransferase activity.</text>
</comment>
<comment type="similarity">
    <text evidence="1 4">Belongs to the UPF0677 family.</text>
</comment>